<organism evidence="2 3">
    <name type="scientific">Pleurodeles waltl</name>
    <name type="common">Iberian ribbed newt</name>
    <dbReference type="NCBI Taxonomy" id="8319"/>
    <lineage>
        <taxon>Eukaryota</taxon>
        <taxon>Metazoa</taxon>
        <taxon>Chordata</taxon>
        <taxon>Craniata</taxon>
        <taxon>Vertebrata</taxon>
        <taxon>Euteleostomi</taxon>
        <taxon>Amphibia</taxon>
        <taxon>Batrachia</taxon>
        <taxon>Caudata</taxon>
        <taxon>Salamandroidea</taxon>
        <taxon>Salamandridae</taxon>
        <taxon>Pleurodelinae</taxon>
        <taxon>Pleurodeles</taxon>
    </lineage>
</organism>
<name>A0AAV7KRE0_PLEWA</name>
<evidence type="ECO:0000313" key="2">
    <source>
        <dbReference type="EMBL" id="KAJ1080687.1"/>
    </source>
</evidence>
<reference evidence="2" key="1">
    <citation type="journal article" date="2022" name="bioRxiv">
        <title>Sequencing and chromosome-scale assembly of the giantPleurodeles waltlgenome.</title>
        <authorList>
            <person name="Brown T."/>
            <person name="Elewa A."/>
            <person name="Iarovenko S."/>
            <person name="Subramanian E."/>
            <person name="Araus A.J."/>
            <person name="Petzold A."/>
            <person name="Susuki M."/>
            <person name="Suzuki K.-i.T."/>
            <person name="Hayashi T."/>
            <person name="Toyoda A."/>
            <person name="Oliveira C."/>
            <person name="Osipova E."/>
            <person name="Leigh N.D."/>
            <person name="Simon A."/>
            <person name="Yun M.H."/>
        </authorList>
    </citation>
    <scope>NUCLEOTIDE SEQUENCE</scope>
    <source>
        <strain evidence="2">20211129_DDA</strain>
        <tissue evidence="2">Liver</tissue>
    </source>
</reference>
<comment type="caution">
    <text evidence="2">The sequence shown here is derived from an EMBL/GenBank/DDBJ whole genome shotgun (WGS) entry which is preliminary data.</text>
</comment>
<dbReference type="AlphaFoldDB" id="A0AAV7KRE0"/>
<gene>
    <name evidence="2" type="ORF">NDU88_000881</name>
</gene>
<feature type="region of interest" description="Disordered" evidence="1">
    <location>
        <begin position="14"/>
        <end position="36"/>
    </location>
</feature>
<keyword evidence="3" id="KW-1185">Reference proteome</keyword>
<sequence>MGRPALVAHTDSLTSFTVSDTPPLERSLPSDARSGTAAGSVLIKATGNTCMSGSWTLISHDRRNSEQATNVL</sequence>
<evidence type="ECO:0000313" key="3">
    <source>
        <dbReference type="Proteomes" id="UP001066276"/>
    </source>
</evidence>
<evidence type="ECO:0000256" key="1">
    <source>
        <dbReference type="SAM" id="MobiDB-lite"/>
    </source>
</evidence>
<dbReference type="Proteomes" id="UP001066276">
    <property type="component" value="Chromosome 12"/>
</dbReference>
<accession>A0AAV7KRE0</accession>
<proteinExistence type="predicted"/>
<protein>
    <submittedName>
        <fullName evidence="2">Uncharacterized protein</fullName>
    </submittedName>
</protein>
<dbReference type="EMBL" id="JANPWB010000016">
    <property type="protein sequence ID" value="KAJ1080687.1"/>
    <property type="molecule type" value="Genomic_DNA"/>
</dbReference>